<keyword evidence="3" id="KW-0804">Transcription</keyword>
<dbReference type="Gene3D" id="1.10.10.10">
    <property type="entry name" value="Winged helix-like DNA-binding domain superfamily/Winged helix DNA-binding domain"/>
    <property type="match status" value="1"/>
</dbReference>
<dbReference type="PANTHER" id="PTHR43537">
    <property type="entry name" value="TRANSCRIPTIONAL REGULATOR, GNTR FAMILY"/>
    <property type="match status" value="1"/>
</dbReference>
<dbReference type="SMART" id="SM00895">
    <property type="entry name" value="FCD"/>
    <property type="match status" value="1"/>
</dbReference>
<dbReference type="InterPro" id="IPR036390">
    <property type="entry name" value="WH_DNA-bd_sf"/>
</dbReference>
<evidence type="ECO:0000256" key="3">
    <source>
        <dbReference type="ARBA" id="ARBA00023163"/>
    </source>
</evidence>
<dbReference type="PROSITE" id="PS50949">
    <property type="entry name" value="HTH_GNTR"/>
    <property type="match status" value="1"/>
</dbReference>
<dbReference type="SUPFAM" id="SSF46785">
    <property type="entry name" value="Winged helix' DNA-binding domain"/>
    <property type="match status" value="1"/>
</dbReference>
<evidence type="ECO:0000259" key="4">
    <source>
        <dbReference type="PROSITE" id="PS50949"/>
    </source>
</evidence>
<dbReference type="Pfam" id="PF07729">
    <property type="entry name" value="FCD"/>
    <property type="match status" value="1"/>
</dbReference>
<dbReference type="SUPFAM" id="SSF48008">
    <property type="entry name" value="GntR ligand-binding domain-like"/>
    <property type="match status" value="1"/>
</dbReference>
<organism evidence="5 6">
    <name type="scientific">Paenibacillus piri</name>
    <dbReference type="NCBI Taxonomy" id="2547395"/>
    <lineage>
        <taxon>Bacteria</taxon>
        <taxon>Bacillati</taxon>
        <taxon>Bacillota</taxon>
        <taxon>Bacilli</taxon>
        <taxon>Bacillales</taxon>
        <taxon>Paenibacillaceae</taxon>
        <taxon>Paenibacillus</taxon>
    </lineage>
</organism>
<keyword evidence="1" id="KW-0805">Transcription regulation</keyword>
<evidence type="ECO:0000256" key="2">
    <source>
        <dbReference type="ARBA" id="ARBA00023125"/>
    </source>
</evidence>
<comment type="caution">
    <text evidence="5">The sequence shown here is derived from an EMBL/GenBank/DDBJ whole genome shotgun (WGS) entry which is preliminary data.</text>
</comment>
<name>A0A4R5KZ48_9BACL</name>
<dbReference type="CDD" id="cd07377">
    <property type="entry name" value="WHTH_GntR"/>
    <property type="match status" value="1"/>
</dbReference>
<dbReference type="AlphaFoldDB" id="A0A4R5KZ48"/>
<evidence type="ECO:0000256" key="1">
    <source>
        <dbReference type="ARBA" id="ARBA00023015"/>
    </source>
</evidence>
<feature type="domain" description="HTH gntR-type" evidence="4">
    <location>
        <begin position="9"/>
        <end position="77"/>
    </location>
</feature>
<reference evidence="5 6" key="1">
    <citation type="submission" date="2019-03" db="EMBL/GenBank/DDBJ databases">
        <title>This is whole genome sequence of Paenibacillus sp MS74 strain.</title>
        <authorList>
            <person name="Trinh H.N."/>
        </authorList>
    </citation>
    <scope>NUCLEOTIDE SEQUENCE [LARGE SCALE GENOMIC DNA]</scope>
    <source>
        <strain evidence="5 6">MS74</strain>
    </source>
</reference>
<dbReference type="PANTHER" id="PTHR43537:SF5">
    <property type="entry name" value="UXU OPERON TRANSCRIPTIONAL REGULATOR"/>
    <property type="match status" value="1"/>
</dbReference>
<proteinExistence type="predicted"/>
<dbReference type="OrthoDB" id="214086at2"/>
<dbReference type="InterPro" id="IPR011711">
    <property type="entry name" value="GntR_C"/>
</dbReference>
<gene>
    <name evidence="5" type="ORF">E1757_01605</name>
</gene>
<dbReference type="InterPro" id="IPR000524">
    <property type="entry name" value="Tscrpt_reg_HTH_GntR"/>
</dbReference>
<keyword evidence="2" id="KW-0238">DNA-binding</keyword>
<protein>
    <submittedName>
        <fullName evidence="5">FadR family transcriptional regulator</fullName>
    </submittedName>
</protein>
<dbReference type="InterPro" id="IPR036388">
    <property type="entry name" value="WH-like_DNA-bd_sf"/>
</dbReference>
<dbReference type="PRINTS" id="PR00035">
    <property type="entry name" value="HTHGNTR"/>
</dbReference>
<evidence type="ECO:0000313" key="6">
    <source>
        <dbReference type="Proteomes" id="UP000295636"/>
    </source>
</evidence>
<dbReference type="InterPro" id="IPR008920">
    <property type="entry name" value="TF_FadR/GntR_C"/>
</dbReference>
<dbReference type="Pfam" id="PF00392">
    <property type="entry name" value="GntR"/>
    <property type="match status" value="1"/>
</dbReference>
<dbReference type="GO" id="GO:0003677">
    <property type="term" value="F:DNA binding"/>
    <property type="evidence" value="ECO:0007669"/>
    <property type="project" value="UniProtKB-KW"/>
</dbReference>
<dbReference type="SMART" id="SM00345">
    <property type="entry name" value="HTH_GNTR"/>
    <property type="match status" value="1"/>
</dbReference>
<dbReference type="GO" id="GO:0003700">
    <property type="term" value="F:DNA-binding transcription factor activity"/>
    <property type="evidence" value="ECO:0007669"/>
    <property type="project" value="InterPro"/>
</dbReference>
<accession>A0A4R5KZ48</accession>
<keyword evidence="6" id="KW-1185">Reference proteome</keyword>
<sequence>MKLMPVQKQRVYQMIIEQIKTSIERGELHPGDRLPSERDLAEALSVSRSAVREAVSVLESARIVKIAPGIGVFLEEDRNKDVLAKLNEIVSPQNTNLIELIEVRQAMEVQAAYLAALRRTDADLRAIQSALDALERSVKAGQVAAEEDYLFHLRVVEAAGNQMLMESVKFFSDKCLAGLHESRSQSLGIPGKSRAVLEEHQLIYSAIEQRNADRARDMMWEHLQNVKARYLS</sequence>
<dbReference type="Proteomes" id="UP000295636">
    <property type="component" value="Unassembled WGS sequence"/>
</dbReference>
<dbReference type="Gene3D" id="1.20.120.530">
    <property type="entry name" value="GntR ligand-binding domain-like"/>
    <property type="match status" value="1"/>
</dbReference>
<evidence type="ECO:0000313" key="5">
    <source>
        <dbReference type="EMBL" id="TDG00361.1"/>
    </source>
</evidence>
<dbReference type="EMBL" id="SMRT01000001">
    <property type="protein sequence ID" value="TDG00361.1"/>
    <property type="molecule type" value="Genomic_DNA"/>
</dbReference>